<keyword evidence="10" id="KW-0472">Membrane</keyword>
<accession>A0A418SGV7</accession>
<name>A0A418SGV7_9RHOB</name>
<dbReference type="FunFam" id="3.40.50.300:FF:000134">
    <property type="entry name" value="Iron-enterobactin ABC transporter ATP-binding protein"/>
    <property type="match status" value="1"/>
</dbReference>
<dbReference type="KEGG" id="palw:PSAL_000450"/>
<dbReference type="InterPro" id="IPR003593">
    <property type="entry name" value="AAA+_ATPase"/>
</dbReference>
<dbReference type="SUPFAM" id="SSF52540">
    <property type="entry name" value="P-loop containing nucleoside triphosphate hydrolases"/>
    <property type="match status" value="1"/>
</dbReference>
<keyword evidence="3" id="KW-0813">Transport</keyword>
<keyword evidence="9" id="KW-0406">Ion transport</keyword>
<reference evidence="11 12" key="1">
    <citation type="submission" date="2020-08" db="EMBL/GenBank/DDBJ databases">
        <title>Genome sequence of Rhodobacteraceae bacterium Lw-13e.</title>
        <authorList>
            <person name="Poehlein A."/>
            <person name="Wolter L."/>
            <person name="Daniel R."/>
            <person name="Brinkhoff T."/>
        </authorList>
    </citation>
    <scope>NUCLEOTIDE SEQUENCE [LARGE SCALE GENOMIC DNA]</scope>
    <source>
        <strain evidence="11 12">Lw-13e</strain>
    </source>
</reference>
<dbReference type="GO" id="GO:0005524">
    <property type="term" value="F:ATP binding"/>
    <property type="evidence" value="ECO:0007669"/>
    <property type="project" value="UniProtKB-KW"/>
</dbReference>
<dbReference type="InterPro" id="IPR003439">
    <property type="entry name" value="ABC_transporter-like_ATP-bd"/>
</dbReference>
<protein>
    <submittedName>
        <fullName evidence="11">Petrobactin import ATP-binding protein YclP</fullName>
    </submittedName>
</protein>
<evidence type="ECO:0000313" key="12">
    <source>
        <dbReference type="Proteomes" id="UP000283786"/>
    </source>
</evidence>
<dbReference type="PANTHER" id="PTHR42771:SF3">
    <property type="entry name" value="PETROBACTIN IMPORT ATP-BINDING PROTEIN YCLP"/>
    <property type="match status" value="1"/>
</dbReference>
<keyword evidence="4" id="KW-1003">Cell membrane</keyword>
<keyword evidence="7 11" id="KW-0067">ATP-binding</keyword>
<dbReference type="PANTHER" id="PTHR42771">
    <property type="entry name" value="IRON(3+)-HYDROXAMATE IMPORT ATP-BINDING PROTEIN FHUC"/>
    <property type="match status" value="1"/>
</dbReference>
<proteinExistence type="inferred from homology"/>
<dbReference type="EMBL" id="CP060436">
    <property type="protein sequence ID" value="QPM88843.1"/>
    <property type="molecule type" value="Genomic_DNA"/>
</dbReference>
<keyword evidence="8" id="KW-0408">Iron</keyword>
<evidence type="ECO:0000313" key="11">
    <source>
        <dbReference type="EMBL" id="QPM88843.1"/>
    </source>
</evidence>
<evidence type="ECO:0000256" key="8">
    <source>
        <dbReference type="ARBA" id="ARBA00023004"/>
    </source>
</evidence>
<dbReference type="Gene3D" id="3.40.50.300">
    <property type="entry name" value="P-loop containing nucleotide triphosphate hydrolases"/>
    <property type="match status" value="1"/>
</dbReference>
<dbReference type="RefSeq" id="WP_119839176.1">
    <property type="nucleotide sequence ID" value="NZ_CP060436.1"/>
</dbReference>
<evidence type="ECO:0000256" key="2">
    <source>
        <dbReference type="ARBA" id="ARBA00005417"/>
    </source>
</evidence>
<sequence length="250" mass="27531">MIRIRDLHHHIGRAEILTGIDLDLPRGGITALVGPNGAGKSTLLSLVARLQKIQRGTIHVDDLGIGKAADRDLARLLAIMAQSNHVSARLRIRELVGFGRYPWHHGHPTAKDQQVIATALDRFGLTPMADRFLDEISGGQRQRAFVAMAFAQDTDYLLLDEPLNNLDLAGARGLMKLLRRMADEDGKTIVIVLHDINYATAFADRIVAMKDGRIAAQGAPGEVVTEPFLREVFSSDARISHIDNRPYVLI</sequence>
<evidence type="ECO:0000256" key="1">
    <source>
        <dbReference type="ARBA" id="ARBA00004202"/>
    </source>
</evidence>
<dbReference type="InterPro" id="IPR027417">
    <property type="entry name" value="P-loop_NTPase"/>
</dbReference>
<gene>
    <name evidence="11" type="primary">yclP</name>
    <name evidence="11" type="ORF">PSAL_000450</name>
</gene>
<evidence type="ECO:0000256" key="6">
    <source>
        <dbReference type="ARBA" id="ARBA00022741"/>
    </source>
</evidence>
<evidence type="ECO:0000256" key="9">
    <source>
        <dbReference type="ARBA" id="ARBA00023065"/>
    </source>
</evidence>
<keyword evidence="5" id="KW-0410">Iron transport</keyword>
<dbReference type="GO" id="GO:0006826">
    <property type="term" value="P:iron ion transport"/>
    <property type="evidence" value="ECO:0007669"/>
    <property type="project" value="UniProtKB-KW"/>
</dbReference>
<dbReference type="InterPro" id="IPR017871">
    <property type="entry name" value="ABC_transporter-like_CS"/>
</dbReference>
<comment type="subcellular location">
    <subcellularLocation>
        <location evidence="1">Cell membrane</location>
        <topology evidence="1">Peripheral membrane protein</topology>
    </subcellularLocation>
</comment>
<dbReference type="Proteomes" id="UP000283786">
    <property type="component" value="Chromosome"/>
</dbReference>
<evidence type="ECO:0000256" key="5">
    <source>
        <dbReference type="ARBA" id="ARBA00022496"/>
    </source>
</evidence>
<evidence type="ECO:0000256" key="7">
    <source>
        <dbReference type="ARBA" id="ARBA00022840"/>
    </source>
</evidence>
<keyword evidence="12" id="KW-1185">Reference proteome</keyword>
<evidence type="ECO:0000256" key="10">
    <source>
        <dbReference type="ARBA" id="ARBA00023136"/>
    </source>
</evidence>
<keyword evidence="6" id="KW-0547">Nucleotide-binding</keyword>
<organism evidence="11 12">
    <name type="scientific">Pseudooceanicola algae</name>
    <dbReference type="NCBI Taxonomy" id="1537215"/>
    <lineage>
        <taxon>Bacteria</taxon>
        <taxon>Pseudomonadati</taxon>
        <taxon>Pseudomonadota</taxon>
        <taxon>Alphaproteobacteria</taxon>
        <taxon>Rhodobacterales</taxon>
        <taxon>Paracoccaceae</taxon>
        <taxon>Pseudooceanicola</taxon>
    </lineage>
</organism>
<dbReference type="OrthoDB" id="9805601at2"/>
<evidence type="ECO:0000256" key="3">
    <source>
        <dbReference type="ARBA" id="ARBA00022448"/>
    </source>
</evidence>
<dbReference type="CDD" id="cd03214">
    <property type="entry name" value="ABC_Iron-Siderophores_B12_Hemin"/>
    <property type="match status" value="1"/>
</dbReference>
<comment type="similarity">
    <text evidence="2">Belongs to the ABC transporter superfamily.</text>
</comment>
<dbReference type="InterPro" id="IPR051535">
    <property type="entry name" value="Siderophore_ABC-ATPase"/>
</dbReference>
<dbReference type="Pfam" id="PF00005">
    <property type="entry name" value="ABC_tran"/>
    <property type="match status" value="1"/>
</dbReference>
<dbReference type="GO" id="GO:0016887">
    <property type="term" value="F:ATP hydrolysis activity"/>
    <property type="evidence" value="ECO:0007669"/>
    <property type="project" value="InterPro"/>
</dbReference>
<dbReference type="SMART" id="SM00382">
    <property type="entry name" value="AAA"/>
    <property type="match status" value="1"/>
</dbReference>
<dbReference type="PROSITE" id="PS00211">
    <property type="entry name" value="ABC_TRANSPORTER_1"/>
    <property type="match status" value="1"/>
</dbReference>
<dbReference type="PROSITE" id="PS50893">
    <property type="entry name" value="ABC_TRANSPORTER_2"/>
    <property type="match status" value="1"/>
</dbReference>
<evidence type="ECO:0000256" key="4">
    <source>
        <dbReference type="ARBA" id="ARBA00022475"/>
    </source>
</evidence>
<dbReference type="GO" id="GO:0005886">
    <property type="term" value="C:plasma membrane"/>
    <property type="evidence" value="ECO:0007669"/>
    <property type="project" value="UniProtKB-SubCell"/>
</dbReference>
<dbReference type="AlphaFoldDB" id="A0A418SGV7"/>